<dbReference type="InterPro" id="IPR013128">
    <property type="entry name" value="Peptidase_C1A"/>
</dbReference>
<dbReference type="EMBL" id="JBBNAF010000012">
    <property type="protein sequence ID" value="KAK9092923.1"/>
    <property type="molecule type" value="Genomic_DNA"/>
</dbReference>
<organism evidence="4 5">
    <name type="scientific">Stephania yunnanensis</name>
    <dbReference type="NCBI Taxonomy" id="152371"/>
    <lineage>
        <taxon>Eukaryota</taxon>
        <taxon>Viridiplantae</taxon>
        <taxon>Streptophyta</taxon>
        <taxon>Embryophyta</taxon>
        <taxon>Tracheophyta</taxon>
        <taxon>Spermatophyta</taxon>
        <taxon>Magnoliopsida</taxon>
        <taxon>Ranunculales</taxon>
        <taxon>Menispermaceae</taxon>
        <taxon>Menispermoideae</taxon>
        <taxon>Cissampelideae</taxon>
        <taxon>Stephania</taxon>
    </lineage>
</organism>
<keyword evidence="5" id="KW-1185">Reference proteome</keyword>
<dbReference type="Gene3D" id="3.90.70.10">
    <property type="entry name" value="Cysteine proteinases"/>
    <property type="match status" value="1"/>
</dbReference>
<dbReference type="GO" id="GO:0006508">
    <property type="term" value="P:proteolysis"/>
    <property type="evidence" value="ECO:0007669"/>
    <property type="project" value="InterPro"/>
</dbReference>
<dbReference type="SUPFAM" id="SSF54001">
    <property type="entry name" value="Cysteine proteinases"/>
    <property type="match status" value="1"/>
</dbReference>
<dbReference type="Proteomes" id="UP001420932">
    <property type="component" value="Unassembled WGS sequence"/>
</dbReference>
<feature type="compositionally biased region" description="Basic and acidic residues" evidence="2">
    <location>
        <begin position="1"/>
        <end position="33"/>
    </location>
</feature>
<dbReference type="InterPro" id="IPR038765">
    <property type="entry name" value="Papain-like_cys_pep_sf"/>
</dbReference>
<dbReference type="Pfam" id="PF00112">
    <property type="entry name" value="Peptidase_C1"/>
    <property type="match status" value="1"/>
</dbReference>
<proteinExistence type="inferred from homology"/>
<sequence>MAKRHEQWKTRYGRVYKDAAERERRDNQIEDKGKKRKLGITKIKTGKSISLSEQELVDYDTSGEDQSCKGGYMEDGFKFIEKHGLASEATYPYKAEGSTCNTEAKSHRAAKIIGYEIVPVNNEKALLIEGRCRCL</sequence>
<accession>A0AAP0HLE1</accession>
<dbReference type="GO" id="GO:0008234">
    <property type="term" value="F:cysteine-type peptidase activity"/>
    <property type="evidence" value="ECO:0007669"/>
    <property type="project" value="InterPro"/>
</dbReference>
<evidence type="ECO:0000259" key="3">
    <source>
        <dbReference type="Pfam" id="PF00112"/>
    </source>
</evidence>
<gene>
    <name evidence="4" type="ORF">Syun_027834</name>
</gene>
<protein>
    <recommendedName>
        <fullName evidence="3">Peptidase C1A papain C-terminal domain-containing protein</fullName>
    </recommendedName>
</protein>
<evidence type="ECO:0000256" key="2">
    <source>
        <dbReference type="SAM" id="MobiDB-lite"/>
    </source>
</evidence>
<evidence type="ECO:0000313" key="4">
    <source>
        <dbReference type="EMBL" id="KAK9092923.1"/>
    </source>
</evidence>
<feature type="domain" description="Peptidase C1A papain C-terminal" evidence="3">
    <location>
        <begin position="40"/>
        <end position="126"/>
    </location>
</feature>
<dbReference type="InterPro" id="IPR000668">
    <property type="entry name" value="Peptidase_C1A_C"/>
</dbReference>
<dbReference type="AlphaFoldDB" id="A0AAP0HLE1"/>
<comment type="caution">
    <text evidence="4">The sequence shown here is derived from an EMBL/GenBank/DDBJ whole genome shotgun (WGS) entry which is preliminary data.</text>
</comment>
<feature type="region of interest" description="Disordered" evidence="2">
    <location>
        <begin position="1"/>
        <end position="34"/>
    </location>
</feature>
<evidence type="ECO:0000313" key="5">
    <source>
        <dbReference type="Proteomes" id="UP001420932"/>
    </source>
</evidence>
<dbReference type="PANTHER" id="PTHR12411">
    <property type="entry name" value="CYSTEINE PROTEASE FAMILY C1-RELATED"/>
    <property type="match status" value="1"/>
</dbReference>
<reference evidence="4 5" key="1">
    <citation type="submission" date="2024-01" db="EMBL/GenBank/DDBJ databases">
        <title>Genome assemblies of Stephania.</title>
        <authorList>
            <person name="Yang L."/>
        </authorList>
    </citation>
    <scope>NUCLEOTIDE SEQUENCE [LARGE SCALE GENOMIC DNA]</scope>
    <source>
        <strain evidence="4">YNDBR</strain>
        <tissue evidence="4">Leaf</tissue>
    </source>
</reference>
<evidence type="ECO:0000256" key="1">
    <source>
        <dbReference type="ARBA" id="ARBA00008455"/>
    </source>
</evidence>
<name>A0AAP0HLE1_9MAGN</name>
<comment type="similarity">
    <text evidence="1">Belongs to the peptidase C1 family.</text>
</comment>